<feature type="region of interest" description="Disordered" evidence="1">
    <location>
        <begin position="33"/>
        <end position="57"/>
    </location>
</feature>
<gene>
    <name evidence="2" type="ORF">PISMIDRAFT_18509</name>
</gene>
<accession>A0A0C9XK89</accession>
<reference evidence="3" key="2">
    <citation type="submission" date="2015-01" db="EMBL/GenBank/DDBJ databases">
        <title>Evolutionary Origins and Diversification of the Mycorrhizal Mutualists.</title>
        <authorList>
            <consortium name="DOE Joint Genome Institute"/>
            <consortium name="Mycorrhizal Genomics Consortium"/>
            <person name="Kohler A."/>
            <person name="Kuo A."/>
            <person name="Nagy L.G."/>
            <person name="Floudas D."/>
            <person name="Copeland A."/>
            <person name="Barry K.W."/>
            <person name="Cichocki N."/>
            <person name="Veneault-Fourrey C."/>
            <person name="LaButti K."/>
            <person name="Lindquist E.A."/>
            <person name="Lipzen A."/>
            <person name="Lundell T."/>
            <person name="Morin E."/>
            <person name="Murat C."/>
            <person name="Riley R."/>
            <person name="Ohm R."/>
            <person name="Sun H."/>
            <person name="Tunlid A."/>
            <person name="Henrissat B."/>
            <person name="Grigoriev I.V."/>
            <person name="Hibbett D.S."/>
            <person name="Martin F."/>
        </authorList>
    </citation>
    <scope>NUCLEOTIDE SEQUENCE [LARGE SCALE GENOMIC DNA]</scope>
    <source>
        <strain evidence="3">441</strain>
    </source>
</reference>
<sequence>MPWPTDAPVRLAPWLIPNPVNPYVPQLERDVSKHPSTARRVTGAHVTGSSDKKTSRSCLQRPSLTPRIFLLIDSLFHATSFAIKADVKPASCHQNEPFHDTYVRCDVWHHNGRSMAGFPAIAEATPSTALVQKL</sequence>
<evidence type="ECO:0000313" key="2">
    <source>
        <dbReference type="EMBL" id="KIK12755.1"/>
    </source>
</evidence>
<name>A0A0C9XK89_9AGAM</name>
<dbReference type="Proteomes" id="UP000054018">
    <property type="component" value="Unassembled WGS sequence"/>
</dbReference>
<dbReference type="HOGENOM" id="CLU_1897021_0_0_1"/>
<dbReference type="OrthoDB" id="2691731at2759"/>
<proteinExistence type="predicted"/>
<organism evidence="2 3">
    <name type="scientific">Pisolithus microcarpus 441</name>
    <dbReference type="NCBI Taxonomy" id="765257"/>
    <lineage>
        <taxon>Eukaryota</taxon>
        <taxon>Fungi</taxon>
        <taxon>Dikarya</taxon>
        <taxon>Basidiomycota</taxon>
        <taxon>Agaricomycotina</taxon>
        <taxon>Agaricomycetes</taxon>
        <taxon>Agaricomycetidae</taxon>
        <taxon>Boletales</taxon>
        <taxon>Sclerodermatineae</taxon>
        <taxon>Pisolithaceae</taxon>
        <taxon>Pisolithus</taxon>
    </lineage>
</organism>
<evidence type="ECO:0000256" key="1">
    <source>
        <dbReference type="SAM" id="MobiDB-lite"/>
    </source>
</evidence>
<dbReference type="EMBL" id="KN834051">
    <property type="protein sequence ID" value="KIK12755.1"/>
    <property type="molecule type" value="Genomic_DNA"/>
</dbReference>
<reference evidence="2 3" key="1">
    <citation type="submission" date="2014-04" db="EMBL/GenBank/DDBJ databases">
        <authorList>
            <consortium name="DOE Joint Genome Institute"/>
            <person name="Kuo A."/>
            <person name="Kohler A."/>
            <person name="Costa M.D."/>
            <person name="Nagy L.G."/>
            <person name="Floudas D."/>
            <person name="Copeland A."/>
            <person name="Barry K.W."/>
            <person name="Cichocki N."/>
            <person name="Veneault-Fourrey C."/>
            <person name="LaButti K."/>
            <person name="Lindquist E.A."/>
            <person name="Lipzen A."/>
            <person name="Lundell T."/>
            <person name="Morin E."/>
            <person name="Murat C."/>
            <person name="Sun H."/>
            <person name="Tunlid A."/>
            <person name="Henrissat B."/>
            <person name="Grigoriev I.V."/>
            <person name="Hibbett D.S."/>
            <person name="Martin F."/>
            <person name="Nordberg H.P."/>
            <person name="Cantor M.N."/>
            <person name="Hua S.X."/>
        </authorList>
    </citation>
    <scope>NUCLEOTIDE SEQUENCE [LARGE SCALE GENOMIC DNA]</scope>
    <source>
        <strain evidence="2 3">441</strain>
    </source>
</reference>
<dbReference type="AlphaFoldDB" id="A0A0C9XK89"/>
<keyword evidence="3" id="KW-1185">Reference proteome</keyword>
<evidence type="ECO:0000313" key="3">
    <source>
        <dbReference type="Proteomes" id="UP000054018"/>
    </source>
</evidence>
<protein>
    <submittedName>
        <fullName evidence="2">Uncharacterized protein</fullName>
    </submittedName>
</protein>